<accession>A0A6L8T844</accession>
<dbReference type="InterPro" id="IPR044516">
    <property type="entry name" value="UXS-like"/>
</dbReference>
<organism evidence="6 7">
    <name type="scientific">Blautia wexlerae</name>
    <dbReference type="NCBI Taxonomy" id="418240"/>
    <lineage>
        <taxon>Bacteria</taxon>
        <taxon>Bacillati</taxon>
        <taxon>Bacillota</taxon>
        <taxon>Clostridia</taxon>
        <taxon>Lachnospirales</taxon>
        <taxon>Lachnospiraceae</taxon>
        <taxon>Blautia</taxon>
    </lineage>
</organism>
<dbReference type="EMBL" id="WWVQ01000086">
    <property type="protein sequence ID" value="MZL35313.1"/>
    <property type="molecule type" value="Genomic_DNA"/>
</dbReference>
<dbReference type="Proteomes" id="UP000477285">
    <property type="component" value="Unassembled WGS sequence"/>
</dbReference>
<evidence type="ECO:0000259" key="5">
    <source>
        <dbReference type="Pfam" id="PF01370"/>
    </source>
</evidence>
<dbReference type="GO" id="GO:0005737">
    <property type="term" value="C:cytoplasm"/>
    <property type="evidence" value="ECO:0007669"/>
    <property type="project" value="TreeGrafter"/>
</dbReference>
<dbReference type="AlphaFoldDB" id="A0A6L8T844"/>
<dbReference type="Gene3D" id="3.40.50.720">
    <property type="entry name" value="NAD(P)-binding Rossmann-like Domain"/>
    <property type="match status" value="1"/>
</dbReference>
<keyword evidence="3" id="KW-0520">NAD</keyword>
<evidence type="ECO:0000256" key="3">
    <source>
        <dbReference type="ARBA" id="ARBA00023027"/>
    </source>
</evidence>
<name>A0A6L8T844_9FIRM</name>
<evidence type="ECO:0000256" key="1">
    <source>
        <dbReference type="ARBA" id="ARBA00001911"/>
    </source>
</evidence>
<feature type="domain" description="NAD-dependent epimerase/dehydratase" evidence="5">
    <location>
        <begin position="30"/>
        <end position="273"/>
    </location>
</feature>
<keyword evidence="2" id="KW-0210">Decarboxylase</keyword>
<evidence type="ECO:0000256" key="2">
    <source>
        <dbReference type="ARBA" id="ARBA00022793"/>
    </source>
</evidence>
<keyword evidence="4" id="KW-0456">Lyase</keyword>
<evidence type="ECO:0000313" key="6">
    <source>
        <dbReference type="EMBL" id="MZL35313.1"/>
    </source>
</evidence>
<dbReference type="InterPro" id="IPR036291">
    <property type="entry name" value="NAD(P)-bd_dom_sf"/>
</dbReference>
<comment type="cofactor">
    <cofactor evidence="1">
        <name>NAD(+)</name>
        <dbReference type="ChEBI" id="CHEBI:57540"/>
    </cofactor>
</comment>
<sequence length="346" mass="38364">MLHYTEEYLCDLCEASTSHLDLEKLASKKVLVTGASGLICSALVDQLLIWNKMHKLDMVIYAAGRSKEKMMRRFSYWGGQDCFRFCQYDATLPFHAESGFDYIIHGASNASPAVYAAEPVETMLSNFIGTQNLLNEIRQKKAGRFLYISSSEIYGEKDGTLPYSENSYGFVDILNPRACYPSSKRAAETLCAAYKKEYGVDVVIIRPGHVYGPTMTDTDNRASSQFPRDVKAGKNIIMKSAGTQLRSYCYVLDCATAILTVLLNGESGEAYNVSNKNSVVTIREMAEAFAEVGGKKLIFEEATKAESASFNLMQNSSLTSEKIEALGWSAQFDMLSGARRTLNSMF</sequence>
<evidence type="ECO:0000313" key="7">
    <source>
        <dbReference type="Proteomes" id="UP000477285"/>
    </source>
</evidence>
<gene>
    <name evidence="6" type="ORF">GT728_19570</name>
</gene>
<proteinExistence type="predicted"/>
<dbReference type="SUPFAM" id="SSF51735">
    <property type="entry name" value="NAD(P)-binding Rossmann-fold domains"/>
    <property type="match status" value="1"/>
</dbReference>
<dbReference type="GO" id="GO:0070403">
    <property type="term" value="F:NAD+ binding"/>
    <property type="evidence" value="ECO:0007669"/>
    <property type="project" value="InterPro"/>
</dbReference>
<dbReference type="GO" id="GO:0048040">
    <property type="term" value="F:UDP-glucuronate decarboxylase activity"/>
    <property type="evidence" value="ECO:0007669"/>
    <property type="project" value="TreeGrafter"/>
</dbReference>
<dbReference type="Pfam" id="PF01370">
    <property type="entry name" value="Epimerase"/>
    <property type="match status" value="1"/>
</dbReference>
<dbReference type="GO" id="GO:0042732">
    <property type="term" value="P:D-xylose metabolic process"/>
    <property type="evidence" value="ECO:0007669"/>
    <property type="project" value="InterPro"/>
</dbReference>
<reference evidence="6 7" key="1">
    <citation type="journal article" date="2019" name="Nat. Med.">
        <title>A library of human gut bacterial isolates paired with longitudinal multiomics data enables mechanistic microbiome research.</title>
        <authorList>
            <person name="Poyet M."/>
            <person name="Groussin M."/>
            <person name="Gibbons S.M."/>
            <person name="Avila-Pacheco J."/>
            <person name="Jiang X."/>
            <person name="Kearney S.M."/>
            <person name="Perrotta A.R."/>
            <person name="Berdy B."/>
            <person name="Zhao S."/>
            <person name="Lieberman T.D."/>
            <person name="Swanson P.K."/>
            <person name="Smith M."/>
            <person name="Roesemann S."/>
            <person name="Alexander J.E."/>
            <person name="Rich S.A."/>
            <person name="Livny J."/>
            <person name="Vlamakis H."/>
            <person name="Clish C."/>
            <person name="Bullock K."/>
            <person name="Deik A."/>
            <person name="Scott J."/>
            <person name="Pierce K.A."/>
            <person name="Xavier R.J."/>
            <person name="Alm E.J."/>
        </authorList>
    </citation>
    <scope>NUCLEOTIDE SEQUENCE [LARGE SCALE GENOMIC DNA]</scope>
    <source>
        <strain evidence="6 7">BIOML-A1</strain>
    </source>
</reference>
<comment type="caution">
    <text evidence="6">The sequence shown here is derived from an EMBL/GenBank/DDBJ whole genome shotgun (WGS) entry which is preliminary data.</text>
</comment>
<dbReference type="PANTHER" id="PTHR43078:SF7">
    <property type="entry name" value="UDP-GLUCURONATE DECARBOXYLASE"/>
    <property type="match status" value="1"/>
</dbReference>
<dbReference type="InterPro" id="IPR001509">
    <property type="entry name" value="Epimerase_deHydtase"/>
</dbReference>
<protein>
    <submittedName>
        <fullName evidence="6">NAD-dependent epimerase/dehydratase family protein</fullName>
    </submittedName>
</protein>
<evidence type="ECO:0000256" key="4">
    <source>
        <dbReference type="ARBA" id="ARBA00023239"/>
    </source>
</evidence>
<dbReference type="RefSeq" id="WP_161234369.1">
    <property type="nucleotide sequence ID" value="NZ_JAAINE010000073.1"/>
</dbReference>
<dbReference type="PANTHER" id="PTHR43078">
    <property type="entry name" value="UDP-GLUCURONIC ACID DECARBOXYLASE-RELATED"/>
    <property type="match status" value="1"/>
</dbReference>